<reference evidence="2 3" key="1">
    <citation type="submission" date="2020-06" db="EMBL/GenBank/DDBJ databases">
        <authorList>
            <person name="Scott K."/>
        </authorList>
    </citation>
    <scope>NUCLEOTIDE SEQUENCE [LARGE SCALE GENOMIC DNA]</scope>
    <source>
        <strain evidence="2 3">HH1</strain>
    </source>
</reference>
<evidence type="ECO:0000313" key="2">
    <source>
        <dbReference type="EMBL" id="MBF6057668.1"/>
    </source>
</evidence>
<dbReference type="Proteomes" id="UP001193680">
    <property type="component" value="Unassembled WGS sequence"/>
</dbReference>
<keyword evidence="1" id="KW-0812">Transmembrane</keyword>
<accession>A0ABS0BX48</accession>
<dbReference type="GO" id="GO:0003746">
    <property type="term" value="F:translation elongation factor activity"/>
    <property type="evidence" value="ECO:0007669"/>
    <property type="project" value="UniProtKB-KW"/>
</dbReference>
<keyword evidence="2" id="KW-0648">Protein biosynthesis</keyword>
<name>A0ABS0BX48_9GAMM</name>
<keyword evidence="3" id="KW-1185">Reference proteome</keyword>
<keyword evidence="2" id="KW-0251">Elongation factor</keyword>
<proteinExistence type="predicted"/>
<feature type="transmembrane region" description="Helical" evidence="1">
    <location>
        <begin position="21"/>
        <end position="41"/>
    </location>
</feature>
<feature type="transmembrane region" description="Helical" evidence="1">
    <location>
        <begin position="184"/>
        <end position="203"/>
    </location>
</feature>
<keyword evidence="1" id="KW-0472">Membrane</keyword>
<reference evidence="2 3" key="2">
    <citation type="submission" date="2020-11" db="EMBL/GenBank/DDBJ databases">
        <title>Sulfur oxidizing isolate from Hospital Hole Sinkhole.</title>
        <authorList>
            <person name="Scott K.M."/>
        </authorList>
    </citation>
    <scope>NUCLEOTIDE SEQUENCE [LARGE SCALE GENOMIC DNA]</scope>
    <source>
        <strain evidence="2 3">HH1</strain>
    </source>
</reference>
<sequence>MKKELSWFNLPSLSIPVKALFTGYILVVGLGLLMAGLQIMLTHGMADGKWGISVDDIVYSYYGNPNGSKIESKLNGSMKDKAPPEERLVIIKWAREGANKTEWQANVKPIVEKRCAMCHAHMPTLPNISQFETISELAQADKGASVENLTRVSHIHLFGISFIFFFVGFIFSLAVGFNKWLKAGLIIFPFLFLIMDISAWWLTKINPNFAWFVIIGGFGYSVASSVMLFTSLYQMWIYPMKKKSAVQNTWYDEN</sequence>
<protein>
    <submittedName>
        <fullName evidence="2">Elongation factor-1 alpha</fullName>
    </submittedName>
</protein>
<comment type="caution">
    <text evidence="2">The sequence shown here is derived from an EMBL/GenBank/DDBJ whole genome shotgun (WGS) entry which is preliminary data.</text>
</comment>
<gene>
    <name evidence="2" type="ORF">H8792_004880</name>
</gene>
<evidence type="ECO:0000313" key="3">
    <source>
        <dbReference type="Proteomes" id="UP001193680"/>
    </source>
</evidence>
<dbReference type="EMBL" id="JACBGI020000005">
    <property type="protein sequence ID" value="MBF6057668.1"/>
    <property type="molecule type" value="Genomic_DNA"/>
</dbReference>
<organism evidence="2 3">
    <name type="scientific">Thiomicrorhabdus heinhorstiae</name>
    <dbReference type="NCBI Taxonomy" id="2748010"/>
    <lineage>
        <taxon>Bacteria</taxon>
        <taxon>Pseudomonadati</taxon>
        <taxon>Pseudomonadota</taxon>
        <taxon>Gammaproteobacteria</taxon>
        <taxon>Thiotrichales</taxon>
        <taxon>Piscirickettsiaceae</taxon>
        <taxon>Thiomicrorhabdus</taxon>
    </lineage>
</organism>
<feature type="transmembrane region" description="Helical" evidence="1">
    <location>
        <begin position="155"/>
        <end position="177"/>
    </location>
</feature>
<feature type="transmembrane region" description="Helical" evidence="1">
    <location>
        <begin position="209"/>
        <end position="233"/>
    </location>
</feature>
<dbReference type="RefSeq" id="WP_185977806.1">
    <property type="nucleotide sequence ID" value="NZ_JACBGI020000005.1"/>
</dbReference>
<keyword evidence="1" id="KW-1133">Transmembrane helix</keyword>
<evidence type="ECO:0000256" key="1">
    <source>
        <dbReference type="SAM" id="Phobius"/>
    </source>
</evidence>